<reference evidence="1 2" key="1">
    <citation type="submission" date="2021-10" db="EMBL/GenBank/DDBJ databases">
        <title>Anaerobic single-cell dispensing facilitates the cultivation of human gut bacteria.</title>
        <authorList>
            <person name="Afrizal A."/>
        </authorList>
    </citation>
    <scope>NUCLEOTIDE SEQUENCE [LARGE SCALE GENOMIC DNA]</scope>
    <source>
        <strain evidence="1 2">CLA-AA-H276</strain>
    </source>
</reference>
<dbReference type="EMBL" id="JAJEPS010000005">
    <property type="protein sequence ID" value="MCC2125853.1"/>
    <property type="molecule type" value="Genomic_DNA"/>
</dbReference>
<name>A0AAE3D9L0_9FIRM</name>
<dbReference type="SUPFAM" id="SSF82171">
    <property type="entry name" value="DPP6 N-terminal domain-like"/>
    <property type="match status" value="1"/>
</dbReference>
<keyword evidence="2" id="KW-1185">Reference proteome</keyword>
<accession>A0AAE3D9L0</accession>
<sequence>MKKKLIQYVSVLLSFLAGLFLTSYLTQVGNRDMTTSMAEAVLPVLYAETEGTLYNEMHGYRTDMDGGYMKDSVIAVQEDHVLKLALEKYNAQITDTSYEVRSLDSERLIQDGSGLQGEDDGQYIRYTVQLKDLLEPEKDYLLICKVKTGDEEEIKYYSQITYLGENHMQECLDFAKEFHRVTVEKDSSSMFLNYLEPNGTMDGKSLGYVNIHSRSGPVTWGDMQVAETGDLKLSVTDISKDVAAVVFTYTLKNTDSKETYDVREAIRVRYTASRMFLLAYERTADQIFSPGKGLLTDNKFAFGIQSDMPDYRKNKEENVIGFVSQGQLWCYDFGQNRLSLVYGFEDGQDERGTYGAHDFRILQVEESGSMDFLVYGYMNRGRYEGMSGVLMCHYDAIMNTVEEQFFLPSDRPYAAVKEELGKLAVENSNGQAWIYSRGMILQIDLETSQVTVLANDIPEELVQISDSGQTAAWTDGSNSVISLLHTETGIVQRIEASAGEAVRALGFMEEDFIYGTARVDDIRVQEDGSEIFPMYRIIIRAADGQAVREFDYSSKGKYVTDLSIVQNRIDLSCIQASGDGGYVEALPEPITYANENTSELLSLKTAYDEVKRNEYFLSYSGTMKNSSLKRPKVKLVLFEGSRTLEVGEQGTDCYLVYSFDGQTEGYEKLADAVNAAYDNMGSVWKAGKCCWSRGTSRSRVLLDGFDGEEDSAESSADVLTACMQRVLKTRQIYTDVQSLRDEGMSAWKIWNQELGTDSCILSGCSVETVLYYIDKGMPVLGMTGTGEAVLIVGYDAQNVVLWTPGQAGTRNMGRKDAAAMFATAGNLYFTCLP</sequence>
<evidence type="ECO:0000313" key="2">
    <source>
        <dbReference type="Proteomes" id="UP001198220"/>
    </source>
</evidence>
<dbReference type="RefSeq" id="WP_308459149.1">
    <property type="nucleotide sequence ID" value="NZ_JAJEPS010000005.1"/>
</dbReference>
<dbReference type="Proteomes" id="UP001198220">
    <property type="component" value="Unassembled WGS sequence"/>
</dbReference>
<proteinExistence type="predicted"/>
<dbReference type="AlphaFoldDB" id="A0AAE3D9L0"/>
<gene>
    <name evidence="1" type="ORF">LKD36_06630</name>
</gene>
<evidence type="ECO:0000313" key="1">
    <source>
        <dbReference type="EMBL" id="MCC2125853.1"/>
    </source>
</evidence>
<comment type="caution">
    <text evidence="1">The sequence shown here is derived from an EMBL/GenBank/DDBJ whole genome shotgun (WGS) entry which is preliminary data.</text>
</comment>
<organism evidence="1 2">
    <name type="scientific">Hominiventricola filiformis</name>
    <dbReference type="NCBI Taxonomy" id="2885352"/>
    <lineage>
        <taxon>Bacteria</taxon>
        <taxon>Bacillati</taxon>
        <taxon>Bacillota</taxon>
        <taxon>Clostridia</taxon>
        <taxon>Lachnospirales</taxon>
        <taxon>Lachnospiraceae</taxon>
        <taxon>Hominiventricola</taxon>
    </lineage>
</organism>
<protein>
    <submittedName>
        <fullName evidence="1">Uncharacterized protein</fullName>
    </submittedName>
</protein>